<dbReference type="PROSITE" id="PS50082">
    <property type="entry name" value="WD_REPEATS_2"/>
    <property type="match status" value="1"/>
</dbReference>
<dbReference type="InterPro" id="IPR001680">
    <property type="entry name" value="WD40_rpt"/>
</dbReference>
<dbReference type="PANTHER" id="PTHR19879:SF9">
    <property type="entry name" value="TRANSCRIPTION INITIATION FACTOR TFIID SUBUNIT 5"/>
    <property type="match status" value="1"/>
</dbReference>
<dbReference type="InterPro" id="IPR024983">
    <property type="entry name" value="CHAT_dom"/>
</dbReference>
<organism evidence="3 4">
    <name type="scientific">Streptomyces caniscabiei</name>
    <dbReference type="NCBI Taxonomy" id="2746961"/>
    <lineage>
        <taxon>Bacteria</taxon>
        <taxon>Bacillati</taxon>
        <taxon>Actinomycetota</taxon>
        <taxon>Actinomycetes</taxon>
        <taxon>Kitasatosporales</taxon>
        <taxon>Streptomycetaceae</taxon>
        <taxon>Streptomyces</taxon>
    </lineage>
</organism>
<dbReference type="EMBL" id="JARAWJ010000008">
    <property type="protein sequence ID" value="MDX3038237.1"/>
    <property type="molecule type" value="Genomic_DNA"/>
</dbReference>
<reference evidence="3 4" key="1">
    <citation type="journal article" date="2023" name="Microb. Genom.">
        <title>Mesoterricola silvestris gen. nov., sp. nov., Mesoterricola sediminis sp. nov., Geothrix oryzae sp. nov., Geothrix edaphica sp. nov., Geothrix rubra sp. nov., and Geothrix limicola sp. nov., six novel members of Acidobacteriota isolated from soils.</title>
        <authorList>
            <person name="Weisberg A.J."/>
            <person name="Pearce E."/>
            <person name="Kramer C.G."/>
            <person name="Chang J.H."/>
            <person name="Clarke C.R."/>
        </authorList>
    </citation>
    <scope>NUCLEOTIDE SEQUENCE [LARGE SCALE GENOMIC DNA]</scope>
    <source>
        <strain evidence="3 4">NE20-4-1</strain>
    </source>
</reference>
<feature type="repeat" description="WD" evidence="1">
    <location>
        <begin position="903"/>
        <end position="944"/>
    </location>
</feature>
<proteinExistence type="predicted"/>
<dbReference type="Gene3D" id="1.25.40.10">
    <property type="entry name" value="Tetratricopeptide repeat domain"/>
    <property type="match status" value="1"/>
</dbReference>
<feature type="domain" description="CHAT" evidence="2">
    <location>
        <begin position="78"/>
        <end position="346"/>
    </location>
</feature>
<dbReference type="Pfam" id="PF12770">
    <property type="entry name" value="CHAT"/>
    <property type="match status" value="1"/>
</dbReference>
<keyword evidence="1" id="KW-0853">WD repeat</keyword>
<dbReference type="Pfam" id="PF13174">
    <property type="entry name" value="TPR_6"/>
    <property type="match status" value="1"/>
</dbReference>
<name>A0ABU4MN79_9ACTN</name>
<dbReference type="InterPro" id="IPR011990">
    <property type="entry name" value="TPR-like_helical_dom_sf"/>
</dbReference>
<gene>
    <name evidence="3" type="ORF">PV383_13805</name>
</gene>
<sequence length="977" mass="107151">MATVLELQISKLRPREYEVRVVKAAAGGEPRAPLNLDVEELIAQRGELATTVLRSSERSREATPPRERGVQCEGRVRRVGRQLFDALFSGPVSKTYDASLVLAQERQERMQIVLRLDAPELTLLPWEALFDSHTDSYVCLREPMVRHLAASHTPLPLPVQPPLRILAVIAAPRDLDALDTSFERELLEEALGGQIAAGLVELAWLTDASWTSLQTRLLNGQWHVLHFIGHGYYDEYGEQGQIALVDERGDSDMIEATGLAALIGEAHPAPRLIVLNSCASGQGGRQQGFSSVGATLADCGVNSVVAMQFSVTDQASLRFTQGFYTALANGRKVDAAVKSGRVSILGVRQSLEWITPVLYVRGDADAPFTFPPQPSEVPPLYSMAEEELRKGHPDKAITLLDDLLVLDPNNGEAIVLHGRAATQEQLTELYARAVKTEESGDWSAAISRYEQVIREDPNYRDAVARRDFCSARQHIAELQEELRSRVSEGRWQAAVDVGEELARLDPAAADPDGLSTRAHRKLETEQRAIYLVGLYHQALAAEQAEEWSAAIKCYEQILQEDPDYPNTVRRRDFCRDRQRIAHLQQKLRTYAGEGLWQAVLDVDEKLNQLDPAVADPDGLATRAHREVEKEERAEYLEGLYGEARAAELTEDWTEAIHLYGILAVEGVGFRDSKQRLSLCEERLRTARSASESGDASPTSPEKIIDIDISCGALAWESNGQYLAVDVRESAQICVYGRSGGEPLSIRTGQKRAPYLVAFSPDGTRLVGRSGKGVAIWSAHTGEKLLQVPVGRGVAAAEFSPDGTSLATGADDLACIWDAETAEQIFWSEQKCVKAVTFSADGSRLLVADQTGLHVWGVDSAVNIFEDHIPFLNSVAYSRDGKRAAAGCSVDAKARLWLSGEVHELDHEASVTSVAFSPNSAQLATGGEDRAACIWDATDARLICKIFHEDPVLSLVFSPDGAHLATGTRRAVTVWAIR</sequence>
<dbReference type="Proteomes" id="UP001282474">
    <property type="component" value="Unassembled WGS sequence"/>
</dbReference>
<dbReference type="SUPFAM" id="SSF50998">
    <property type="entry name" value="Quinoprotein alcohol dehydrogenase-like"/>
    <property type="match status" value="1"/>
</dbReference>
<evidence type="ECO:0000313" key="4">
    <source>
        <dbReference type="Proteomes" id="UP001282474"/>
    </source>
</evidence>
<dbReference type="InterPro" id="IPR015943">
    <property type="entry name" value="WD40/YVTN_repeat-like_dom_sf"/>
</dbReference>
<dbReference type="PROSITE" id="PS50294">
    <property type="entry name" value="WD_REPEATS_REGION"/>
    <property type="match status" value="1"/>
</dbReference>
<evidence type="ECO:0000259" key="2">
    <source>
        <dbReference type="Pfam" id="PF12770"/>
    </source>
</evidence>
<dbReference type="Gene3D" id="2.130.10.10">
    <property type="entry name" value="YVTN repeat-like/Quinoprotein amine dehydrogenase"/>
    <property type="match status" value="2"/>
</dbReference>
<dbReference type="RefSeq" id="WP_143110710.1">
    <property type="nucleotide sequence ID" value="NZ_JABXWF010000012.1"/>
</dbReference>
<dbReference type="SMART" id="SM00320">
    <property type="entry name" value="WD40"/>
    <property type="match status" value="6"/>
</dbReference>
<dbReference type="SUPFAM" id="SSF48452">
    <property type="entry name" value="TPR-like"/>
    <property type="match status" value="1"/>
</dbReference>
<dbReference type="PANTHER" id="PTHR19879">
    <property type="entry name" value="TRANSCRIPTION INITIATION FACTOR TFIID"/>
    <property type="match status" value="1"/>
</dbReference>
<dbReference type="InterPro" id="IPR011047">
    <property type="entry name" value="Quinoprotein_ADH-like_sf"/>
</dbReference>
<comment type="caution">
    <text evidence="3">The sequence shown here is derived from an EMBL/GenBank/DDBJ whole genome shotgun (WGS) entry which is preliminary data.</text>
</comment>
<dbReference type="InterPro" id="IPR019734">
    <property type="entry name" value="TPR_rpt"/>
</dbReference>
<protein>
    <submittedName>
        <fullName evidence="3">CHAT domain-containing protein</fullName>
    </submittedName>
</protein>
<evidence type="ECO:0000313" key="3">
    <source>
        <dbReference type="EMBL" id="MDX3038237.1"/>
    </source>
</evidence>
<keyword evidence="4" id="KW-1185">Reference proteome</keyword>
<dbReference type="Pfam" id="PF00400">
    <property type="entry name" value="WD40"/>
    <property type="match status" value="4"/>
</dbReference>
<evidence type="ECO:0000256" key="1">
    <source>
        <dbReference type="PROSITE-ProRule" id="PRU00221"/>
    </source>
</evidence>
<dbReference type="SMART" id="SM00028">
    <property type="entry name" value="TPR"/>
    <property type="match status" value="3"/>
</dbReference>
<accession>A0ABU4MN79</accession>